<accession>A0A9D4KEK0</accession>
<dbReference type="Proteomes" id="UP000828390">
    <property type="component" value="Unassembled WGS sequence"/>
</dbReference>
<dbReference type="AlphaFoldDB" id="A0A9D4KEK0"/>
<evidence type="ECO:0000313" key="1">
    <source>
        <dbReference type="EMBL" id="KAH3838083.1"/>
    </source>
</evidence>
<name>A0A9D4KEK0_DREPO</name>
<sequence length="76" mass="8356">MCIKPHVRTVGGHYRCALSPMCGLWEDTTDVHKAPCADCGRTLQMCIKPHVGTVGGHYRCALSPMCGLWEDTTDVH</sequence>
<evidence type="ECO:0000313" key="2">
    <source>
        <dbReference type="Proteomes" id="UP000828390"/>
    </source>
</evidence>
<gene>
    <name evidence="1" type="ORF">DPMN_111489</name>
</gene>
<dbReference type="EMBL" id="JAIWYP010000004">
    <property type="protein sequence ID" value="KAH3838083.1"/>
    <property type="molecule type" value="Genomic_DNA"/>
</dbReference>
<protein>
    <submittedName>
        <fullName evidence="1">Uncharacterized protein</fullName>
    </submittedName>
</protein>
<organism evidence="1 2">
    <name type="scientific">Dreissena polymorpha</name>
    <name type="common">Zebra mussel</name>
    <name type="synonym">Mytilus polymorpha</name>
    <dbReference type="NCBI Taxonomy" id="45954"/>
    <lineage>
        <taxon>Eukaryota</taxon>
        <taxon>Metazoa</taxon>
        <taxon>Spiralia</taxon>
        <taxon>Lophotrochozoa</taxon>
        <taxon>Mollusca</taxon>
        <taxon>Bivalvia</taxon>
        <taxon>Autobranchia</taxon>
        <taxon>Heteroconchia</taxon>
        <taxon>Euheterodonta</taxon>
        <taxon>Imparidentia</taxon>
        <taxon>Neoheterodontei</taxon>
        <taxon>Myida</taxon>
        <taxon>Dreissenoidea</taxon>
        <taxon>Dreissenidae</taxon>
        <taxon>Dreissena</taxon>
    </lineage>
</organism>
<reference evidence="1" key="2">
    <citation type="submission" date="2020-11" db="EMBL/GenBank/DDBJ databases">
        <authorList>
            <person name="McCartney M.A."/>
            <person name="Auch B."/>
            <person name="Kono T."/>
            <person name="Mallez S."/>
            <person name="Becker A."/>
            <person name="Gohl D.M."/>
            <person name="Silverstein K.A.T."/>
            <person name="Koren S."/>
            <person name="Bechman K.B."/>
            <person name="Herman A."/>
            <person name="Abrahante J.E."/>
            <person name="Garbe J."/>
        </authorList>
    </citation>
    <scope>NUCLEOTIDE SEQUENCE</scope>
    <source>
        <strain evidence="1">Duluth1</strain>
        <tissue evidence="1">Whole animal</tissue>
    </source>
</reference>
<keyword evidence="2" id="KW-1185">Reference proteome</keyword>
<proteinExistence type="predicted"/>
<comment type="caution">
    <text evidence="1">The sequence shown here is derived from an EMBL/GenBank/DDBJ whole genome shotgun (WGS) entry which is preliminary data.</text>
</comment>
<reference evidence="1" key="1">
    <citation type="journal article" date="2019" name="bioRxiv">
        <title>The Genome of the Zebra Mussel, Dreissena polymorpha: A Resource for Invasive Species Research.</title>
        <authorList>
            <person name="McCartney M.A."/>
            <person name="Auch B."/>
            <person name="Kono T."/>
            <person name="Mallez S."/>
            <person name="Zhang Y."/>
            <person name="Obille A."/>
            <person name="Becker A."/>
            <person name="Abrahante J.E."/>
            <person name="Garbe J."/>
            <person name="Badalamenti J.P."/>
            <person name="Herman A."/>
            <person name="Mangelson H."/>
            <person name="Liachko I."/>
            <person name="Sullivan S."/>
            <person name="Sone E.D."/>
            <person name="Koren S."/>
            <person name="Silverstein K.A.T."/>
            <person name="Beckman K.B."/>
            <person name="Gohl D.M."/>
        </authorList>
    </citation>
    <scope>NUCLEOTIDE SEQUENCE</scope>
    <source>
        <strain evidence="1">Duluth1</strain>
        <tissue evidence="1">Whole animal</tissue>
    </source>
</reference>